<dbReference type="PANTHER" id="PTHR46558:SF4">
    <property type="entry name" value="DNA-BIDING PHAGE PROTEIN"/>
    <property type="match status" value="1"/>
</dbReference>
<dbReference type="Pfam" id="PF01381">
    <property type="entry name" value="HTH_3"/>
    <property type="match status" value="1"/>
</dbReference>
<name>A0A2H9VUS0_9SPHI</name>
<evidence type="ECO:0000256" key="1">
    <source>
        <dbReference type="ARBA" id="ARBA00023125"/>
    </source>
</evidence>
<dbReference type="PROSITE" id="PS50943">
    <property type="entry name" value="HTH_CROC1"/>
    <property type="match status" value="1"/>
</dbReference>
<dbReference type="GO" id="GO:0003677">
    <property type="term" value="F:DNA binding"/>
    <property type="evidence" value="ECO:0007669"/>
    <property type="project" value="UniProtKB-KW"/>
</dbReference>
<dbReference type="RefSeq" id="WP_211290035.1">
    <property type="nucleotide sequence ID" value="NZ_PGFJ01000001.1"/>
</dbReference>
<evidence type="ECO:0000313" key="4">
    <source>
        <dbReference type="Proteomes" id="UP000242687"/>
    </source>
</evidence>
<reference evidence="3 4" key="1">
    <citation type="submission" date="2017-11" db="EMBL/GenBank/DDBJ databases">
        <title>Genomic Encyclopedia of Archaeal and Bacterial Type Strains, Phase II (KMG-II): From Individual Species to Whole Genera.</title>
        <authorList>
            <person name="Goeker M."/>
        </authorList>
    </citation>
    <scope>NUCLEOTIDE SEQUENCE [LARGE SCALE GENOMIC DNA]</scope>
    <source>
        <strain evidence="3 4">DSM 28175</strain>
    </source>
</reference>
<feature type="domain" description="HTH cro/C1-type" evidence="2">
    <location>
        <begin position="8"/>
        <end position="62"/>
    </location>
</feature>
<proteinExistence type="predicted"/>
<dbReference type="SUPFAM" id="SSF47413">
    <property type="entry name" value="lambda repressor-like DNA-binding domains"/>
    <property type="match status" value="1"/>
</dbReference>
<evidence type="ECO:0000313" key="3">
    <source>
        <dbReference type="EMBL" id="PJJ84565.1"/>
    </source>
</evidence>
<dbReference type="InterPro" id="IPR010982">
    <property type="entry name" value="Lambda_DNA-bd_dom_sf"/>
</dbReference>
<dbReference type="Gene3D" id="1.10.260.40">
    <property type="entry name" value="lambda repressor-like DNA-binding domains"/>
    <property type="match status" value="1"/>
</dbReference>
<dbReference type="PANTHER" id="PTHR46558">
    <property type="entry name" value="TRACRIPTIONAL REGULATORY PROTEIN-RELATED-RELATED"/>
    <property type="match status" value="1"/>
</dbReference>
<comment type="caution">
    <text evidence="3">The sequence shown here is derived from an EMBL/GenBank/DDBJ whole genome shotgun (WGS) entry which is preliminary data.</text>
</comment>
<dbReference type="CDD" id="cd00093">
    <property type="entry name" value="HTH_XRE"/>
    <property type="match status" value="1"/>
</dbReference>
<dbReference type="Proteomes" id="UP000242687">
    <property type="component" value="Unassembled WGS sequence"/>
</dbReference>
<dbReference type="InterPro" id="IPR001387">
    <property type="entry name" value="Cro/C1-type_HTH"/>
</dbReference>
<evidence type="ECO:0000259" key="2">
    <source>
        <dbReference type="PROSITE" id="PS50943"/>
    </source>
</evidence>
<keyword evidence="4" id="KW-1185">Reference proteome</keyword>
<gene>
    <name evidence="3" type="ORF">CLV57_1578</name>
</gene>
<accession>A0A2H9VUS0</accession>
<dbReference type="SMART" id="SM00530">
    <property type="entry name" value="HTH_XRE"/>
    <property type="match status" value="1"/>
</dbReference>
<dbReference type="EMBL" id="PGFJ01000001">
    <property type="protein sequence ID" value="PJJ84565.1"/>
    <property type="molecule type" value="Genomic_DNA"/>
</dbReference>
<keyword evidence="1" id="KW-0238">DNA-binding</keyword>
<dbReference type="AlphaFoldDB" id="A0A2H9VUS0"/>
<organism evidence="3 4">
    <name type="scientific">Mucilaginibacter auburnensis</name>
    <dbReference type="NCBI Taxonomy" id="1457233"/>
    <lineage>
        <taxon>Bacteria</taxon>
        <taxon>Pseudomonadati</taxon>
        <taxon>Bacteroidota</taxon>
        <taxon>Sphingobacteriia</taxon>
        <taxon>Sphingobacteriales</taxon>
        <taxon>Sphingobacteriaceae</taxon>
        <taxon>Mucilaginibacter</taxon>
    </lineage>
</organism>
<sequence>MEHLIYNIRSTREHLGYSQEYMAMKLGIGQNGYSKIELGYTRITVERLFEIARILNVDVFTLLQPRVVNAVA</sequence>
<protein>
    <submittedName>
        <fullName evidence="3">Helix-turn-helix protein</fullName>
    </submittedName>
</protein>